<gene>
    <name evidence="1" type="ORF">GTO91_16755</name>
</gene>
<dbReference type="EMBL" id="WXEY01000034">
    <property type="protein sequence ID" value="MZP31352.1"/>
    <property type="molecule type" value="Genomic_DNA"/>
</dbReference>
<sequence length="217" mass="23879">MKDAKGKLSCSDCGVYNCYRLLGDYPQFCPTPNLDRNLIEDINDKYRYDPEVSLIARAAAEIEGRFYGKLTRVEEIIEFAHCIGAEKVGVATCVGLINEAKVFMKILKAKGLSGHCVVCKVGAEDKRSIGIPEDLKLQKGYHESLCNPILQAELLNQEGCGLNVIIGLCVGHDALFMKHSKAPVTTLIVKDRVLGHNPAAALYTSGSYYKRVLEPED</sequence>
<protein>
    <submittedName>
        <fullName evidence="1">DUF1847 domain-containing protein</fullName>
    </submittedName>
</protein>
<reference evidence="1 2" key="1">
    <citation type="submission" date="2020-01" db="EMBL/GenBank/DDBJ databases">
        <title>Whole-genome sequence of Heliobacterium undosum DSM 13378.</title>
        <authorList>
            <person name="Kyndt J.A."/>
            <person name="Meyer T.E."/>
        </authorList>
    </citation>
    <scope>NUCLEOTIDE SEQUENCE [LARGE SCALE GENOMIC DNA]</scope>
    <source>
        <strain evidence="1 2">DSM 13378</strain>
    </source>
</reference>
<dbReference type="OrthoDB" id="9795204at2"/>
<keyword evidence="2" id="KW-1185">Reference proteome</keyword>
<dbReference type="AlphaFoldDB" id="A0A845L3Y6"/>
<accession>A0A845L3Y6</accession>
<proteinExistence type="predicted"/>
<dbReference type="RefSeq" id="WP_161259869.1">
    <property type="nucleotide sequence ID" value="NZ_WXEY01000034.1"/>
</dbReference>
<evidence type="ECO:0000313" key="2">
    <source>
        <dbReference type="Proteomes" id="UP000463470"/>
    </source>
</evidence>
<dbReference type="Proteomes" id="UP000463470">
    <property type="component" value="Unassembled WGS sequence"/>
</dbReference>
<comment type="caution">
    <text evidence="1">The sequence shown here is derived from an EMBL/GenBank/DDBJ whole genome shotgun (WGS) entry which is preliminary data.</text>
</comment>
<dbReference type="Pfam" id="PF08901">
    <property type="entry name" value="DUF1847"/>
    <property type="match status" value="1"/>
</dbReference>
<dbReference type="InterPro" id="IPR014997">
    <property type="entry name" value="DUF1847"/>
</dbReference>
<organism evidence="1 2">
    <name type="scientific">Heliomicrobium undosum</name>
    <dbReference type="NCBI Taxonomy" id="121734"/>
    <lineage>
        <taxon>Bacteria</taxon>
        <taxon>Bacillati</taxon>
        <taxon>Bacillota</taxon>
        <taxon>Clostridia</taxon>
        <taxon>Eubacteriales</taxon>
        <taxon>Heliobacteriaceae</taxon>
        <taxon>Heliomicrobium</taxon>
    </lineage>
</organism>
<evidence type="ECO:0000313" key="1">
    <source>
        <dbReference type="EMBL" id="MZP31352.1"/>
    </source>
</evidence>
<name>A0A845L3Y6_9FIRM</name>